<dbReference type="PROSITE" id="PS50048">
    <property type="entry name" value="ZN2_CY6_FUNGAL_2"/>
    <property type="match status" value="1"/>
</dbReference>
<evidence type="ECO:0000256" key="6">
    <source>
        <dbReference type="SAM" id="MobiDB-lite"/>
    </source>
</evidence>
<dbReference type="PROSITE" id="PS00463">
    <property type="entry name" value="ZN2_CY6_FUNGAL_1"/>
    <property type="match status" value="1"/>
</dbReference>
<dbReference type="PANTHER" id="PTHR31845:SF19">
    <property type="entry name" value="TRANSCRIPTION FACTOR DOMAIN-CONTAINING PROTEIN"/>
    <property type="match status" value="1"/>
</dbReference>
<evidence type="ECO:0000313" key="8">
    <source>
        <dbReference type="EMBL" id="GAC93240.1"/>
    </source>
</evidence>
<dbReference type="GeneID" id="24106106"/>
<dbReference type="GO" id="GO:0005634">
    <property type="term" value="C:nucleus"/>
    <property type="evidence" value="ECO:0007669"/>
    <property type="project" value="UniProtKB-SubCell"/>
</dbReference>
<comment type="subcellular location">
    <subcellularLocation>
        <location evidence="1">Nucleus</location>
    </subcellularLocation>
</comment>
<dbReference type="GO" id="GO:0008270">
    <property type="term" value="F:zinc ion binding"/>
    <property type="evidence" value="ECO:0007669"/>
    <property type="project" value="InterPro"/>
</dbReference>
<feature type="domain" description="Zn(2)-C6 fungal-type" evidence="7">
    <location>
        <begin position="20"/>
        <end position="51"/>
    </location>
</feature>
<dbReference type="PANTHER" id="PTHR31845">
    <property type="entry name" value="FINGER DOMAIN PROTEIN, PUTATIVE-RELATED"/>
    <property type="match status" value="1"/>
</dbReference>
<evidence type="ECO:0000256" key="3">
    <source>
        <dbReference type="ARBA" id="ARBA00023125"/>
    </source>
</evidence>
<protein>
    <recommendedName>
        <fullName evidence="7">Zn(2)-C6 fungal-type domain-containing protein</fullName>
    </recommendedName>
</protein>
<keyword evidence="9" id="KW-1185">Reference proteome</keyword>
<keyword evidence="2" id="KW-0805">Transcription regulation</keyword>
<feature type="region of interest" description="Disordered" evidence="6">
    <location>
        <begin position="54"/>
        <end position="117"/>
    </location>
</feature>
<dbReference type="eggNOG" id="ENOG502SHQM">
    <property type="taxonomic scope" value="Eukaryota"/>
</dbReference>
<dbReference type="GO" id="GO:0000981">
    <property type="term" value="F:DNA-binding transcription factor activity, RNA polymerase II-specific"/>
    <property type="evidence" value="ECO:0007669"/>
    <property type="project" value="InterPro"/>
</dbReference>
<keyword evidence="3" id="KW-0238">DNA-binding</keyword>
<evidence type="ECO:0000256" key="5">
    <source>
        <dbReference type="ARBA" id="ARBA00023242"/>
    </source>
</evidence>
<dbReference type="SUPFAM" id="SSF57701">
    <property type="entry name" value="Zn2/Cys6 DNA-binding domain"/>
    <property type="match status" value="1"/>
</dbReference>
<dbReference type="InterPro" id="IPR051089">
    <property type="entry name" value="prtT"/>
</dbReference>
<dbReference type="GO" id="GO:0000976">
    <property type="term" value="F:transcription cis-regulatory region binding"/>
    <property type="evidence" value="ECO:0007669"/>
    <property type="project" value="TreeGrafter"/>
</dbReference>
<dbReference type="RefSeq" id="XP_012186827.1">
    <property type="nucleotide sequence ID" value="XM_012331437.1"/>
</dbReference>
<sequence length="650" mass="72695">MAHGSRLIMSTAVYEQKRLACYPCRDKKLRCTTIQGDVCDRCKLRSLSCRRPLTKRRSEGTEPVAAARHSSNEPFPSRQSPSNSTRVAGHKRLRSTGNGRSAIDSSNETSSTKVSELIPTASTSRTVDFSGSFDSRPPYQRSHDVSLPLESAERLFWSILDRQRMSKGSFHFANHLDSSTALDPIRCHILTTREALHLVDRFMATFGKTLAYFDPRLCTFDFLQSRSQSLLSIICLTMARVEPCFGQIASRLEQHVHGTVYPAILSGGFRSVEVVQALLMLAAFEPPTEDVREDKSWSLLSHAARVASEINLQACMIEKTDTDHASEADQLQQRHAQRTWINLWLHEFSLAQHTGRQSILAEQDLFSSCRDWHHHPLAHYTDIALVSMVELRTIIKKNRSLFRLLSPGNEMIFAEQCKTQIEAWSRSWFNERSSIDSIPRLELSQLYVNHAFVQLLGLALHHQPQSEWPSSIVLDLYEACGTYLDVFPQRLPSHRLLYCYNSMWVAASYQVIVAVRLAQLGSSFAFIDGDMLLQKCQRVHACIASAAKVSAPGTAAHCYERFLDGVLRTSSSVSTGDAMERTSSTEASSSDSIAETLVQVSQGLHTIADPSVPSSEHLTEPTFGSLLGFDDLEFFAWAGASLAQNDDFNA</sequence>
<proteinExistence type="predicted"/>
<dbReference type="CDD" id="cd00067">
    <property type="entry name" value="GAL4"/>
    <property type="match status" value="1"/>
</dbReference>
<evidence type="ECO:0000259" key="7">
    <source>
        <dbReference type="PROSITE" id="PS50048"/>
    </source>
</evidence>
<evidence type="ECO:0000256" key="1">
    <source>
        <dbReference type="ARBA" id="ARBA00004123"/>
    </source>
</evidence>
<gene>
    <name evidence="8" type="ORF">PHSY_000804</name>
</gene>
<evidence type="ECO:0000256" key="2">
    <source>
        <dbReference type="ARBA" id="ARBA00023015"/>
    </source>
</evidence>
<dbReference type="AlphaFoldDB" id="R9P556"/>
<dbReference type="CDD" id="cd12148">
    <property type="entry name" value="fungal_TF_MHR"/>
    <property type="match status" value="1"/>
</dbReference>
<feature type="compositionally biased region" description="Polar residues" evidence="6">
    <location>
        <begin position="72"/>
        <end position="86"/>
    </location>
</feature>
<accession>R9P556</accession>
<keyword evidence="4" id="KW-0804">Transcription</keyword>
<organism evidence="8 9">
    <name type="scientific">Pseudozyma hubeiensis (strain SY62)</name>
    <name type="common">Yeast</name>
    <dbReference type="NCBI Taxonomy" id="1305764"/>
    <lineage>
        <taxon>Eukaryota</taxon>
        <taxon>Fungi</taxon>
        <taxon>Dikarya</taxon>
        <taxon>Basidiomycota</taxon>
        <taxon>Ustilaginomycotina</taxon>
        <taxon>Ustilaginomycetes</taxon>
        <taxon>Ustilaginales</taxon>
        <taxon>Ustilaginaceae</taxon>
        <taxon>Pseudozyma</taxon>
    </lineage>
</organism>
<dbReference type="OrthoDB" id="3163292at2759"/>
<name>R9P556_PSEHS</name>
<feature type="region of interest" description="Disordered" evidence="6">
    <location>
        <begin position="125"/>
        <end position="144"/>
    </location>
</feature>
<evidence type="ECO:0000256" key="4">
    <source>
        <dbReference type="ARBA" id="ARBA00023163"/>
    </source>
</evidence>
<dbReference type="HOGENOM" id="CLU_421567_0_0_1"/>
<dbReference type="EMBL" id="DF238774">
    <property type="protein sequence ID" value="GAC93240.1"/>
    <property type="molecule type" value="Genomic_DNA"/>
</dbReference>
<keyword evidence="5" id="KW-0539">Nucleus</keyword>
<dbReference type="Proteomes" id="UP000014071">
    <property type="component" value="Unassembled WGS sequence"/>
</dbReference>
<dbReference type="InterPro" id="IPR036864">
    <property type="entry name" value="Zn2-C6_fun-type_DNA-bd_sf"/>
</dbReference>
<dbReference type="InterPro" id="IPR001138">
    <property type="entry name" value="Zn2Cys6_DnaBD"/>
</dbReference>
<reference evidence="9" key="1">
    <citation type="journal article" date="2013" name="Genome Announc.">
        <title>Draft genome sequence of the basidiomycetous yeast-like fungus Pseudozyma hubeiensis SY62, which produces an abundant amount of the biosurfactant mannosylerythritol lipids.</title>
        <authorList>
            <person name="Konishi M."/>
            <person name="Hatada Y."/>
            <person name="Horiuchi J."/>
        </authorList>
    </citation>
    <scope>NUCLEOTIDE SEQUENCE [LARGE SCALE GENOMIC DNA]</scope>
    <source>
        <strain evidence="9">SY62</strain>
    </source>
</reference>
<evidence type="ECO:0000313" key="9">
    <source>
        <dbReference type="Proteomes" id="UP000014071"/>
    </source>
</evidence>
<feature type="compositionally biased region" description="Polar residues" evidence="6">
    <location>
        <begin position="95"/>
        <end position="117"/>
    </location>
</feature>